<dbReference type="InterPro" id="IPR050080">
    <property type="entry name" value="RNase_PH"/>
</dbReference>
<evidence type="ECO:0000256" key="3">
    <source>
        <dbReference type="ARBA" id="ARBA00022552"/>
    </source>
</evidence>
<accession>A0A316ZC85</accession>
<evidence type="ECO:0000256" key="4">
    <source>
        <dbReference type="ARBA" id="ARBA00022835"/>
    </source>
</evidence>
<dbReference type="SUPFAM" id="SSF54211">
    <property type="entry name" value="Ribosomal protein S5 domain 2-like"/>
    <property type="match status" value="1"/>
</dbReference>
<comment type="similarity">
    <text evidence="2">Belongs to the RNase PH family.</text>
</comment>
<dbReference type="Pfam" id="PF01138">
    <property type="entry name" value="RNase_PH"/>
    <property type="match status" value="1"/>
</dbReference>
<feature type="domain" description="Exoribonuclease phosphorolytic" evidence="7">
    <location>
        <begin position="8"/>
        <end position="153"/>
    </location>
</feature>
<evidence type="ECO:0000259" key="7">
    <source>
        <dbReference type="Pfam" id="PF01138"/>
    </source>
</evidence>
<organism evidence="8 9">
    <name type="scientific">Tilletiopsis washingtonensis</name>
    <dbReference type="NCBI Taxonomy" id="58919"/>
    <lineage>
        <taxon>Eukaryota</taxon>
        <taxon>Fungi</taxon>
        <taxon>Dikarya</taxon>
        <taxon>Basidiomycota</taxon>
        <taxon>Ustilaginomycotina</taxon>
        <taxon>Exobasidiomycetes</taxon>
        <taxon>Entylomatales</taxon>
        <taxon>Entylomatales incertae sedis</taxon>
        <taxon>Tilletiopsis</taxon>
    </lineage>
</organism>
<dbReference type="InterPro" id="IPR027408">
    <property type="entry name" value="PNPase/RNase_PH_dom_sf"/>
</dbReference>
<dbReference type="InterPro" id="IPR001247">
    <property type="entry name" value="ExoRNase_PH_dom1"/>
</dbReference>
<evidence type="ECO:0000256" key="5">
    <source>
        <dbReference type="ARBA" id="ARBA00023242"/>
    </source>
</evidence>
<dbReference type="GeneID" id="37272734"/>
<comment type="subcellular location">
    <subcellularLocation>
        <location evidence="1">Nucleus</location>
    </subcellularLocation>
</comment>
<dbReference type="Gene3D" id="3.30.230.70">
    <property type="entry name" value="GHMP Kinase, N-terminal domain"/>
    <property type="match status" value="1"/>
</dbReference>
<dbReference type="InterPro" id="IPR036345">
    <property type="entry name" value="ExoRNase_PH_dom2_sf"/>
</dbReference>
<dbReference type="InterPro" id="IPR020568">
    <property type="entry name" value="Ribosomal_Su5_D2-typ_SF"/>
</dbReference>
<dbReference type="RefSeq" id="XP_025599205.1">
    <property type="nucleotide sequence ID" value="XM_025745190.1"/>
</dbReference>
<name>A0A316ZC85_9BASI</name>
<dbReference type="PANTHER" id="PTHR11953">
    <property type="entry name" value="EXOSOME COMPLEX COMPONENT"/>
    <property type="match status" value="1"/>
</dbReference>
<dbReference type="GO" id="GO:0071051">
    <property type="term" value="P:poly(A)-dependent snoRNA 3'-end processing"/>
    <property type="evidence" value="ECO:0007669"/>
    <property type="project" value="TreeGrafter"/>
</dbReference>
<evidence type="ECO:0000256" key="6">
    <source>
        <dbReference type="SAM" id="MobiDB-lite"/>
    </source>
</evidence>
<dbReference type="PANTHER" id="PTHR11953:SF1">
    <property type="entry name" value="EXOSOME COMPLEX COMPONENT RRP46"/>
    <property type="match status" value="1"/>
</dbReference>
<dbReference type="Proteomes" id="UP000245946">
    <property type="component" value="Unassembled WGS sequence"/>
</dbReference>
<dbReference type="GO" id="GO:0003723">
    <property type="term" value="F:RNA binding"/>
    <property type="evidence" value="ECO:0007669"/>
    <property type="project" value="TreeGrafter"/>
</dbReference>
<dbReference type="EMBL" id="KZ819290">
    <property type="protein sequence ID" value="PWN98926.1"/>
    <property type="molecule type" value="Genomic_DNA"/>
</dbReference>
<dbReference type="GO" id="GO:0005730">
    <property type="term" value="C:nucleolus"/>
    <property type="evidence" value="ECO:0007669"/>
    <property type="project" value="TreeGrafter"/>
</dbReference>
<dbReference type="GO" id="GO:0000177">
    <property type="term" value="C:cytoplasmic exosome (RNase complex)"/>
    <property type="evidence" value="ECO:0007669"/>
    <property type="project" value="TreeGrafter"/>
</dbReference>
<keyword evidence="5" id="KW-0539">Nucleus</keyword>
<evidence type="ECO:0000313" key="9">
    <source>
        <dbReference type="Proteomes" id="UP000245946"/>
    </source>
</evidence>
<dbReference type="STRING" id="58919.A0A316ZC85"/>
<sequence length="289" mass="30261">MSRPLLASRPLTLSLAPLPHADGSAIFASGPLSVLAALAGPSEVRIRDELSDAATLVVLHTPLLAPAALPSTALGAALHAALAAVVRRELLPRTLLQLSVHALSLPPPPPLSASRPPRHAPPLPPSHPDARIQAPEVAACLNAAMLALLDAGTECTATLAAACVAVLPAAKARSLRAAKHWRAGEEDQAEDEEMEDEESHALLLDPTPHELLYAHSTHVFAFAFSGRDASAAADDSTGQTAALVFTRSEGAVDWAEYKEVLALARKAASDVQREMRAAMQRHIIGESSK</sequence>
<evidence type="ECO:0000256" key="1">
    <source>
        <dbReference type="ARBA" id="ARBA00004123"/>
    </source>
</evidence>
<dbReference type="GO" id="GO:0034475">
    <property type="term" value="P:U4 snRNA 3'-end processing"/>
    <property type="evidence" value="ECO:0007669"/>
    <property type="project" value="TreeGrafter"/>
</dbReference>
<dbReference type="GO" id="GO:0071028">
    <property type="term" value="P:nuclear mRNA surveillance"/>
    <property type="evidence" value="ECO:0007669"/>
    <property type="project" value="TreeGrafter"/>
</dbReference>
<keyword evidence="4" id="KW-0271">Exosome</keyword>
<dbReference type="SUPFAM" id="SSF55666">
    <property type="entry name" value="Ribonuclease PH domain 2-like"/>
    <property type="match status" value="1"/>
</dbReference>
<dbReference type="OrthoDB" id="27298at2759"/>
<keyword evidence="3" id="KW-0698">rRNA processing</keyword>
<reference evidence="8 9" key="1">
    <citation type="journal article" date="2018" name="Mol. Biol. Evol.">
        <title>Broad Genomic Sampling Reveals a Smut Pathogenic Ancestry of the Fungal Clade Ustilaginomycotina.</title>
        <authorList>
            <person name="Kijpornyongpan T."/>
            <person name="Mondo S.J."/>
            <person name="Barry K."/>
            <person name="Sandor L."/>
            <person name="Lee J."/>
            <person name="Lipzen A."/>
            <person name="Pangilinan J."/>
            <person name="LaButti K."/>
            <person name="Hainaut M."/>
            <person name="Henrissat B."/>
            <person name="Grigoriev I.V."/>
            <person name="Spatafora J.W."/>
            <person name="Aime M.C."/>
        </authorList>
    </citation>
    <scope>NUCLEOTIDE SEQUENCE [LARGE SCALE GENOMIC DNA]</scope>
    <source>
        <strain evidence="8 9">MCA 4186</strain>
    </source>
</reference>
<protein>
    <recommendedName>
        <fullName evidence="7">Exoribonuclease phosphorolytic domain-containing protein</fullName>
    </recommendedName>
</protein>
<dbReference type="GO" id="GO:0000176">
    <property type="term" value="C:nuclear exosome (RNase complex)"/>
    <property type="evidence" value="ECO:0007669"/>
    <property type="project" value="TreeGrafter"/>
</dbReference>
<evidence type="ECO:0000256" key="2">
    <source>
        <dbReference type="ARBA" id="ARBA00006678"/>
    </source>
</evidence>
<proteinExistence type="inferred from homology"/>
<evidence type="ECO:0000313" key="8">
    <source>
        <dbReference type="EMBL" id="PWN98926.1"/>
    </source>
</evidence>
<gene>
    <name evidence="8" type="ORF">FA09DRAFT_360069</name>
</gene>
<dbReference type="AlphaFoldDB" id="A0A316ZC85"/>
<dbReference type="GO" id="GO:0006364">
    <property type="term" value="P:rRNA processing"/>
    <property type="evidence" value="ECO:0007669"/>
    <property type="project" value="UniProtKB-KW"/>
</dbReference>
<dbReference type="GO" id="GO:0016075">
    <property type="term" value="P:rRNA catabolic process"/>
    <property type="evidence" value="ECO:0007669"/>
    <property type="project" value="TreeGrafter"/>
</dbReference>
<keyword evidence="9" id="KW-1185">Reference proteome</keyword>
<feature type="region of interest" description="Disordered" evidence="6">
    <location>
        <begin position="107"/>
        <end position="130"/>
    </location>
</feature>